<feature type="chain" id="PRO_5039075634" evidence="2">
    <location>
        <begin position="24"/>
        <end position="378"/>
    </location>
</feature>
<dbReference type="PIRSF" id="PIRSF012509">
    <property type="entry name" value="CamS"/>
    <property type="match status" value="1"/>
</dbReference>
<gene>
    <name evidence="3" type="ORF">SAMN02745249_00595</name>
</gene>
<evidence type="ECO:0000256" key="1">
    <source>
        <dbReference type="SAM" id="MobiDB-lite"/>
    </source>
</evidence>
<protein>
    <submittedName>
        <fullName evidence="3">Protein involved in sex pheromone biosynthesis</fullName>
    </submittedName>
</protein>
<dbReference type="Proteomes" id="UP000184128">
    <property type="component" value="Unassembled WGS sequence"/>
</dbReference>
<name>A0A1M4U615_9LACT</name>
<dbReference type="InterPro" id="IPR011426">
    <property type="entry name" value="CamS"/>
</dbReference>
<keyword evidence="4" id="KW-1185">Reference proteome</keyword>
<evidence type="ECO:0000313" key="4">
    <source>
        <dbReference type="Proteomes" id="UP000184128"/>
    </source>
</evidence>
<proteinExistence type="predicted"/>
<dbReference type="AlphaFoldDB" id="A0A1M4U615"/>
<dbReference type="STRING" id="1121025.SAMN02745249_00595"/>
<keyword evidence="2" id="KW-0732">Signal</keyword>
<evidence type="ECO:0000313" key="3">
    <source>
        <dbReference type="EMBL" id="SHE51997.1"/>
    </source>
</evidence>
<dbReference type="PROSITE" id="PS51257">
    <property type="entry name" value="PROKAR_LIPOPROTEIN"/>
    <property type="match status" value="1"/>
</dbReference>
<feature type="region of interest" description="Disordered" evidence="1">
    <location>
        <begin position="26"/>
        <end position="45"/>
    </location>
</feature>
<dbReference type="CDD" id="cd13440">
    <property type="entry name" value="CamS_repeat_2"/>
    <property type="match status" value="1"/>
</dbReference>
<accession>A0A1M4U615</accession>
<dbReference type="Gene3D" id="3.10.570.10">
    <property type="entry name" value="sex pheromone staph- cam373 precursor domain"/>
    <property type="match status" value="1"/>
</dbReference>
<sequence>MKSKWKWLFLPTLLLFLSACNLTDQNATDSEPTEGSDENLQSNSTVVSRNQLGDDFYRPALDEDGQYQTSKNRGVTLSLNSGINISLFEKDLMRLSQDTFSTETHFIQEGQYLSKDLVNSWLARESEDNPEGLNPPESGEGDDRVPRYLNSILEFDFFTESEENLQLSGISIGLALNTVDYYQAEQFGPTLMQEIPSEEALSKGKDIANQLLSQIRKVEGLENTPIMIGLYEQSPQDDLAGGVYVAQGNSLNGSESIDDWVSINERRIIFPLEGSDSAEGNAFANFQSEVESFFPNISGITGRAHYINDQLDSLSINIMTQFYGEGEMVAYTQYLKQSATTYLPGDMNVEIIVESPEDIQAFLKKDITESDYFSYVFD</sequence>
<organism evidence="3 4">
    <name type="scientific">Atopostipes suicloacalis DSM 15692</name>
    <dbReference type="NCBI Taxonomy" id="1121025"/>
    <lineage>
        <taxon>Bacteria</taxon>
        <taxon>Bacillati</taxon>
        <taxon>Bacillota</taxon>
        <taxon>Bacilli</taxon>
        <taxon>Lactobacillales</taxon>
        <taxon>Carnobacteriaceae</taxon>
        <taxon>Atopostipes</taxon>
    </lineage>
</organism>
<dbReference type="OrthoDB" id="9795361at2"/>
<evidence type="ECO:0000256" key="2">
    <source>
        <dbReference type="SAM" id="SignalP"/>
    </source>
</evidence>
<feature type="region of interest" description="Disordered" evidence="1">
    <location>
        <begin position="124"/>
        <end position="145"/>
    </location>
</feature>
<reference evidence="3 4" key="1">
    <citation type="submission" date="2016-11" db="EMBL/GenBank/DDBJ databases">
        <authorList>
            <person name="Jaros S."/>
            <person name="Januszkiewicz K."/>
            <person name="Wedrychowicz H."/>
        </authorList>
    </citation>
    <scope>NUCLEOTIDE SEQUENCE [LARGE SCALE GENOMIC DNA]</scope>
    <source>
        <strain evidence="3 4">DSM 15692</strain>
    </source>
</reference>
<dbReference type="CDD" id="cd13441">
    <property type="entry name" value="CamS_repeat_1"/>
    <property type="match status" value="1"/>
</dbReference>
<dbReference type="RefSeq" id="WP_159431721.1">
    <property type="nucleotide sequence ID" value="NZ_FQUF01000007.1"/>
</dbReference>
<dbReference type="EMBL" id="FQUF01000007">
    <property type="protein sequence ID" value="SHE51997.1"/>
    <property type="molecule type" value="Genomic_DNA"/>
</dbReference>
<dbReference type="Pfam" id="PF07537">
    <property type="entry name" value="CamS"/>
    <property type="match status" value="1"/>
</dbReference>
<feature type="signal peptide" evidence="2">
    <location>
        <begin position="1"/>
        <end position="23"/>
    </location>
</feature>